<dbReference type="EMBL" id="JAXQNO010000011">
    <property type="protein sequence ID" value="KAK4788007.1"/>
    <property type="molecule type" value="Genomic_DNA"/>
</dbReference>
<evidence type="ECO:0000256" key="1">
    <source>
        <dbReference type="SAM" id="SignalP"/>
    </source>
</evidence>
<evidence type="ECO:0008006" key="4">
    <source>
        <dbReference type="Google" id="ProtNLM"/>
    </source>
</evidence>
<dbReference type="AlphaFoldDB" id="A0AAN7LJM0"/>
<evidence type="ECO:0000313" key="3">
    <source>
        <dbReference type="Proteomes" id="UP001346149"/>
    </source>
</evidence>
<dbReference type="Proteomes" id="UP001346149">
    <property type="component" value="Unassembled WGS sequence"/>
</dbReference>
<keyword evidence="1" id="KW-0732">Signal</keyword>
<feature type="signal peptide" evidence="1">
    <location>
        <begin position="1"/>
        <end position="26"/>
    </location>
</feature>
<accession>A0AAN7LJM0</accession>
<reference evidence="2 3" key="1">
    <citation type="journal article" date="2023" name="Hortic Res">
        <title>Pangenome of water caltrop reveals structural variations and asymmetric subgenome divergence after allopolyploidization.</title>
        <authorList>
            <person name="Zhang X."/>
            <person name="Chen Y."/>
            <person name="Wang L."/>
            <person name="Yuan Y."/>
            <person name="Fang M."/>
            <person name="Shi L."/>
            <person name="Lu R."/>
            <person name="Comes H.P."/>
            <person name="Ma Y."/>
            <person name="Chen Y."/>
            <person name="Huang G."/>
            <person name="Zhou Y."/>
            <person name="Zheng Z."/>
            <person name="Qiu Y."/>
        </authorList>
    </citation>
    <scope>NUCLEOTIDE SEQUENCE [LARGE SCALE GENOMIC DNA]</scope>
    <source>
        <strain evidence="2">F231</strain>
    </source>
</reference>
<name>A0AAN7LJM0_TRANT</name>
<evidence type="ECO:0000313" key="2">
    <source>
        <dbReference type="EMBL" id="KAK4788007.1"/>
    </source>
</evidence>
<sequence>MTRDCDGALLVKSVLLLGLLEQLQEARVVDMGHRNHEPFLILALSHQYRQAPFRDALIRLVMVNVEVGKMEVEDGVDVVLLGSHRFFSSKKIVYVHLSDG</sequence>
<feature type="chain" id="PRO_5042995346" description="Secreted protein" evidence="1">
    <location>
        <begin position="27"/>
        <end position="100"/>
    </location>
</feature>
<protein>
    <recommendedName>
        <fullName evidence="4">Secreted protein</fullName>
    </recommendedName>
</protein>
<keyword evidence="3" id="KW-1185">Reference proteome</keyword>
<gene>
    <name evidence="2" type="ORF">SAY86_019326</name>
</gene>
<proteinExistence type="predicted"/>
<comment type="caution">
    <text evidence="2">The sequence shown here is derived from an EMBL/GenBank/DDBJ whole genome shotgun (WGS) entry which is preliminary data.</text>
</comment>
<organism evidence="2 3">
    <name type="scientific">Trapa natans</name>
    <name type="common">Water chestnut</name>
    <dbReference type="NCBI Taxonomy" id="22666"/>
    <lineage>
        <taxon>Eukaryota</taxon>
        <taxon>Viridiplantae</taxon>
        <taxon>Streptophyta</taxon>
        <taxon>Embryophyta</taxon>
        <taxon>Tracheophyta</taxon>
        <taxon>Spermatophyta</taxon>
        <taxon>Magnoliopsida</taxon>
        <taxon>eudicotyledons</taxon>
        <taxon>Gunneridae</taxon>
        <taxon>Pentapetalae</taxon>
        <taxon>rosids</taxon>
        <taxon>malvids</taxon>
        <taxon>Myrtales</taxon>
        <taxon>Lythraceae</taxon>
        <taxon>Trapa</taxon>
    </lineage>
</organism>